<evidence type="ECO:0000313" key="2">
    <source>
        <dbReference type="EMBL" id="MTH28521.1"/>
    </source>
</evidence>
<proteinExistence type="predicted"/>
<protein>
    <recommendedName>
        <fullName evidence="4">DUF4374 domain-containing protein</fullName>
    </recommendedName>
</protein>
<comment type="caution">
    <text evidence="2">The sequence shown here is derived from an EMBL/GenBank/DDBJ whole genome shotgun (WGS) entry which is preliminary data.</text>
</comment>
<keyword evidence="3" id="KW-1185">Reference proteome</keyword>
<evidence type="ECO:0008006" key="4">
    <source>
        <dbReference type="Google" id="ProtNLM"/>
    </source>
</evidence>
<evidence type="ECO:0000313" key="3">
    <source>
        <dbReference type="Proteomes" id="UP000488936"/>
    </source>
</evidence>
<dbReference type="SUPFAM" id="SSF51004">
    <property type="entry name" value="C-terminal (heme d1) domain of cytochrome cd1-nitrite reductase"/>
    <property type="match status" value="1"/>
</dbReference>
<dbReference type="PROSITE" id="PS51257">
    <property type="entry name" value="PROKAR_LIPOPROTEIN"/>
    <property type="match status" value="1"/>
</dbReference>
<dbReference type="EMBL" id="WMJY01000002">
    <property type="protein sequence ID" value="MTH28521.1"/>
    <property type="molecule type" value="Genomic_DNA"/>
</dbReference>
<feature type="chain" id="PRO_5029814802" description="DUF4374 domain-containing protein" evidence="1">
    <location>
        <begin position="26"/>
        <end position="421"/>
    </location>
</feature>
<dbReference type="RefSeq" id="WP_155034514.1">
    <property type="nucleotide sequence ID" value="NZ_JBHTIG010000038.1"/>
</dbReference>
<sequence>MKRQNFKSSIIIGALALLLSSCSSSDDSTVGSQNPVEDSKGKYVVLTAEWQVNDGSGYYATYDEMPTGEVDNIGGYSIQARNYGGFRHYKDWVFSRANLAGETGILRYSIGANGKLKESGFIKCGTSAQHVIVDETTGFYFDGERGNNKVQKFNPSTMQRIGELDLTSAIEKGEGISKNVFTGIQTLASKEGKLFVSITYSPEKGNGNIDNTGQYTLAVVDIASGQVEKTITHHKARNHGYSVSEYPAWTLGDDGALYFMTLGWDFNEKRELVQQNAFIFRIKAGETEFDKKWELNTRDLGLPDGASLWSFRTLNGKLYIDASIEKTSPMSTNFYNNIYAFYAVDIASKQVERIKGVPNTVFGLSTGNVEIVDNQVFLRVINREEGLNAYYKVDTSDFSAIPAFNVIRGGEASGFIRLSVK</sequence>
<reference evidence="2 3" key="1">
    <citation type="journal article" date="2006" name="Int. J. Syst. Evol. Microbiol.">
        <title>Myroides pelagicus sp. nov., isolated from seawater in Thailand.</title>
        <authorList>
            <person name="Yoon J."/>
            <person name="Maneerat S."/>
            <person name="Kawai F."/>
            <person name="Yokota A."/>
        </authorList>
    </citation>
    <scope>NUCLEOTIDE SEQUENCE [LARGE SCALE GENOMIC DNA]</scope>
    <source>
        <strain evidence="2 3">SM1T</strain>
    </source>
</reference>
<name>A0A7K1GHS5_9FLAO</name>
<dbReference type="AlphaFoldDB" id="A0A7K1GHS5"/>
<dbReference type="OrthoDB" id="1404180at2"/>
<organism evidence="2 3">
    <name type="scientific">Myroides pelagicus</name>
    <dbReference type="NCBI Taxonomy" id="270914"/>
    <lineage>
        <taxon>Bacteria</taxon>
        <taxon>Pseudomonadati</taxon>
        <taxon>Bacteroidota</taxon>
        <taxon>Flavobacteriia</taxon>
        <taxon>Flavobacteriales</taxon>
        <taxon>Flavobacteriaceae</taxon>
        <taxon>Myroides</taxon>
    </lineage>
</organism>
<dbReference type="InterPro" id="IPR011048">
    <property type="entry name" value="Haem_d1_sf"/>
</dbReference>
<evidence type="ECO:0000256" key="1">
    <source>
        <dbReference type="SAM" id="SignalP"/>
    </source>
</evidence>
<gene>
    <name evidence="2" type="ORF">GJV77_01080</name>
</gene>
<keyword evidence="1" id="KW-0732">Signal</keyword>
<accession>A0A7K1GHS5</accession>
<dbReference type="Proteomes" id="UP000488936">
    <property type="component" value="Unassembled WGS sequence"/>
</dbReference>
<feature type="signal peptide" evidence="1">
    <location>
        <begin position="1"/>
        <end position="25"/>
    </location>
</feature>